<dbReference type="GO" id="GO:0005198">
    <property type="term" value="F:structural molecule activity"/>
    <property type="evidence" value="ECO:0007669"/>
    <property type="project" value="InterPro"/>
</dbReference>
<dbReference type="PANTHER" id="PTHR42200:SF2">
    <property type="entry name" value="ARCHAEAL FLAGELLA-RELATED PROTEIN F"/>
    <property type="match status" value="1"/>
</dbReference>
<sequence>MGFSTSGATAILFVGVLVAVGIAYPVVQTAHEERTRAMDDRDDRALEMRNTAIDLETASYDGSELTVNATNTGSSTLTVPATDLLVDGAFVADGEWTGTVVNGTTGRELWQPGETLSITVTTDDRPDRLKLVTEYGIAETTTEVS</sequence>
<dbReference type="HOGENOM" id="CLU_145174_0_0_2"/>
<keyword evidence="2" id="KW-1185">Reference proteome</keyword>
<dbReference type="Pfam" id="PF01917">
    <property type="entry name" value="Flagellin_arch-type"/>
    <property type="match status" value="1"/>
</dbReference>
<proteinExistence type="predicted"/>
<keyword evidence="1" id="KW-0282">Flagellum</keyword>
<dbReference type="RefSeq" id="WP_012944534.1">
    <property type="nucleotide sequence ID" value="NC_013743.1"/>
</dbReference>
<dbReference type="Proteomes" id="UP000001903">
    <property type="component" value="Chromosome"/>
</dbReference>
<dbReference type="OrthoDB" id="62189at2157"/>
<dbReference type="GeneID" id="8744035"/>
<accession>D2RQA1</accession>
<dbReference type="GO" id="GO:0097588">
    <property type="term" value="P:archaeal or bacterial-type flagellum-dependent cell motility"/>
    <property type="evidence" value="ECO:0007669"/>
    <property type="project" value="InterPro"/>
</dbReference>
<evidence type="ECO:0000313" key="2">
    <source>
        <dbReference type="Proteomes" id="UP000001903"/>
    </source>
</evidence>
<organism evidence="1 2">
    <name type="scientific">Haloterrigena turkmenica (strain ATCC 51198 / DSM 5511 / JCM 9101 / NCIMB 13204 / VKM B-1734 / 4k)</name>
    <name type="common">Halococcus turkmenicus</name>
    <dbReference type="NCBI Taxonomy" id="543526"/>
    <lineage>
        <taxon>Archaea</taxon>
        <taxon>Methanobacteriati</taxon>
        <taxon>Methanobacteriota</taxon>
        <taxon>Stenosarchaea group</taxon>
        <taxon>Halobacteria</taxon>
        <taxon>Halobacteriales</taxon>
        <taxon>Natrialbaceae</taxon>
        <taxon>Haloterrigena</taxon>
    </lineage>
</organism>
<dbReference type="AlphaFoldDB" id="D2RQA1"/>
<gene>
    <name evidence="1" type="ordered locus">Htur_3415</name>
</gene>
<protein>
    <submittedName>
        <fullName evidence="1">Flagellin</fullName>
    </submittedName>
</protein>
<keyword evidence="1" id="KW-0969">Cilium</keyword>
<dbReference type="InterPro" id="IPR002774">
    <property type="entry name" value="Flagellin_arc-type"/>
</dbReference>
<dbReference type="EMBL" id="CP001860">
    <property type="protein sequence ID" value="ADB62278.1"/>
    <property type="molecule type" value="Genomic_DNA"/>
</dbReference>
<keyword evidence="1" id="KW-0966">Cell projection</keyword>
<name>D2RQA1_HALTV</name>
<dbReference type="KEGG" id="htu:Htur_3415"/>
<reference evidence="1 2" key="1">
    <citation type="journal article" date="2010" name="Stand. Genomic Sci.">
        <title>Complete genome sequence of Haloterrigena turkmenica type strain (4k).</title>
        <authorList>
            <person name="Saunders E."/>
            <person name="Tindall B.J."/>
            <person name="Fahnrich R."/>
            <person name="Lapidus A."/>
            <person name="Copeland A."/>
            <person name="Del Rio T.G."/>
            <person name="Lucas S."/>
            <person name="Chen F."/>
            <person name="Tice H."/>
            <person name="Cheng J.F."/>
            <person name="Han C."/>
            <person name="Detter J.C."/>
            <person name="Bruce D."/>
            <person name="Goodwin L."/>
            <person name="Chain P."/>
            <person name="Pitluck S."/>
            <person name="Pati A."/>
            <person name="Ivanova N."/>
            <person name="Mavromatis K."/>
            <person name="Chen A."/>
            <person name="Palaniappan K."/>
            <person name="Land M."/>
            <person name="Hauser L."/>
            <person name="Chang Y.J."/>
            <person name="Jeffries C.D."/>
            <person name="Brettin T."/>
            <person name="Rohde M."/>
            <person name="Goker M."/>
            <person name="Bristow J."/>
            <person name="Eisen J.A."/>
            <person name="Markowitz V."/>
            <person name="Hugenholtz P."/>
            <person name="Klenk H.P."/>
            <person name="Kyrpides N.C."/>
        </authorList>
    </citation>
    <scope>NUCLEOTIDE SEQUENCE [LARGE SCALE GENOMIC DNA]</scope>
    <source>
        <strain evidence="2">ATCC 51198 / DSM 5511 / JCM 9101 / NCIMB 13204 / VKM B-1734 / 4k</strain>
    </source>
</reference>
<evidence type="ECO:0000313" key="1">
    <source>
        <dbReference type="EMBL" id="ADB62278.1"/>
    </source>
</evidence>
<dbReference type="eggNOG" id="arCOG01824">
    <property type="taxonomic scope" value="Archaea"/>
</dbReference>
<dbReference type="PANTHER" id="PTHR42200">
    <property type="entry name" value="ARCHAEAL FLAGELLA-RELATED PROTEIN F-RELATED"/>
    <property type="match status" value="1"/>
</dbReference>
<dbReference type="STRING" id="543526.Htur_3415"/>